<keyword evidence="2 5" id="KW-0812">Transmembrane</keyword>
<evidence type="ECO:0000313" key="7">
    <source>
        <dbReference type="EMBL" id="PIO72654.1"/>
    </source>
</evidence>
<dbReference type="AlphaFoldDB" id="A0A2G9UQX0"/>
<sequence length="258" mass="29092">MNLAHKKRLSRTSACEESKSYYILIARLRSRIGKPEIETIREGTKKKTRPESRGIFYLQHNHEVEYEVPQDRASNGTGFALVFFIGLLTCICMAKIVRCSQFLSSRRFVNICLSSLVLGICSVYYIFVVDHAKEILPLENKMKHPSEMLGWVGVLTTGIVLVTTVYAGCGFFGYITYGENVKGSITLNMDQSPLNLGLKALLALVVYTGYLIQLYTLTSSLRPSVMRFIERNPVKDKRKMALIADYGLRVLIVLVSCE</sequence>
<evidence type="ECO:0000259" key="6">
    <source>
        <dbReference type="Pfam" id="PF01490"/>
    </source>
</evidence>
<feature type="transmembrane region" description="Helical" evidence="5">
    <location>
        <begin position="78"/>
        <end position="96"/>
    </location>
</feature>
<dbReference type="OrthoDB" id="1684102at2759"/>
<feature type="transmembrane region" description="Helical" evidence="5">
    <location>
        <begin position="108"/>
        <end position="128"/>
    </location>
</feature>
<dbReference type="GO" id="GO:0015179">
    <property type="term" value="F:L-amino acid transmembrane transporter activity"/>
    <property type="evidence" value="ECO:0007669"/>
    <property type="project" value="TreeGrafter"/>
</dbReference>
<dbReference type="Pfam" id="PF01490">
    <property type="entry name" value="Aa_trans"/>
    <property type="match status" value="1"/>
</dbReference>
<evidence type="ECO:0000256" key="2">
    <source>
        <dbReference type="ARBA" id="ARBA00022692"/>
    </source>
</evidence>
<dbReference type="InterPro" id="IPR013057">
    <property type="entry name" value="AA_transpt_TM"/>
</dbReference>
<name>A0A2G9UQX0_TELCI</name>
<dbReference type="Proteomes" id="UP000230423">
    <property type="component" value="Unassembled WGS sequence"/>
</dbReference>
<evidence type="ECO:0000256" key="4">
    <source>
        <dbReference type="ARBA" id="ARBA00023136"/>
    </source>
</evidence>
<evidence type="ECO:0000256" key="1">
    <source>
        <dbReference type="ARBA" id="ARBA00004141"/>
    </source>
</evidence>
<keyword evidence="8" id="KW-1185">Reference proteome</keyword>
<gene>
    <name evidence="7" type="ORF">TELCIR_05406</name>
</gene>
<evidence type="ECO:0000256" key="3">
    <source>
        <dbReference type="ARBA" id="ARBA00022989"/>
    </source>
</evidence>
<feature type="transmembrane region" description="Helical" evidence="5">
    <location>
        <begin position="148"/>
        <end position="175"/>
    </location>
</feature>
<protein>
    <recommendedName>
        <fullName evidence="6">Amino acid transporter transmembrane domain-containing protein</fullName>
    </recommendedName>
</protein>
<feature type="transmembrane region" description="Helical" evidence="5">
    <location>
        <begin position="196"/>
        <end position="216"/>
    </location>
</feature>
<feature type="domain" description="Amino acid transporter transmembrane" evidence="6">
    <location>
        <begin position="135"/>
        <end position="256"/>
    </location>
</feature>
<keyword evidence="3 5" id="KW-1133">Transmembrane helix</keyword>
<reference evidence="7 8" key="1">
    <citation type="submission" date="2015-09" db="EMBL/GenBank/DDBJ databases">
        <title>Draft genome of the parasitic nematode Teladorsagia circumcincta isolate WARC Sus (inbred).</title>
        <authorList>
            <person name="Mitreva M."/>
        </authorList>
    </citation>
    <scope>NUCLEOTIDE SEQUENCE [LARGE SCALE GENOMIC DNA]</scope>
    <source>
        <strain evidence="7 8">S</strain>
    </source>
</reference>
<evidence type="ECO:0000256" key="5">
    <source>
        <dbReference type="SAM" id="Phobius"/>
    </source>
</evidence>
<dbReference type="PANTHER" id="PTHR22950">
    <property type="entry name" value="AMINO ACID TRANSPORTER"/>
    <property type="match status" value="1"/>
</dbReference>
<dbReference type="GO" id="GO:0005774">
    <property type="term" value="C:vacuolar membrane"/>
    <property type="evidence" value="ECO:0007669"/>
    <property type="project" value="TreeGrafter"/>
</dbReference>
<organism evidence="7 8">
    <name type="scientific">Teladorsagia circumcincta</name>
    <name type="common">Brown stomach worm</name>
    <name type="synonym">Ostertagia circumcincta</name>
    <dbReference type="NCBI Taxonomy" id="45464"/>
    <lineage>
        <taxon>Eukaryota</taxon>
        <taxon>Metazoa</taxon>
        <taxon>Ecdysozoa</taxon>
        <taxon>Nematoda</taxon>
        <taxon>Chromadorea</taxon>
        <taxon>Rhabditida</taxon>
        <taxon>Rhabditina</taxon>
        <taxon>Rhabditomorpha</taxon>
        <taxon>Strongyloidea</taxon>
        <taxon>Trichostrongylidae</taxon>
        <taxon>Teladorsagia</taxon>
    </lineage>
</organism>
<proteinExistence type="predicted"/>
<comment type="subcellular location">
    <subcellularLocation>
        <location evidence="1">Membrane</location>
        <topology evidence="1">Multi-pass membrane protein</topology>
    </subcellularLocation>
</comment>
<keyword evidence="4 5" id="KW-0472">Membrane</keyword>
<accession>A0A2G9UQX0</accession>
<dbReference type="PANTHER" id="PTHR22950:SF349">
    <property type="entry name" value="AMINO ACID TRANSPORTER TRANSMEMBRANE DOMAIN-CONTAINING PROTEIN"/>
    <property type="match status" value="1"/>
</dbReference>
<dbReference type="EMBL" id="KZ345624">
    <property type="protein sequence ID" value="PIO72654.1"/>
    <property type="molecule type" value="Genomic_DNA"/>
</dbReference>
<evidence type="ECO:0000313" key="8">
    <source>
        <dbReference type="Proteomes" id="UP000230423"/>
    </source>
</evidence>